<organism evidence="4 5">
    <name type="scientific">Planoprotostelium fungivorum</name>
    <dbReference type="NCBI Taxonomy" id="1890364"/>
    <lineage>
        <taxon>Eukaryota</taxon>
        <taxon>Amoebozoa</taxon>
        <taxon>Evosea</taxon>
        <taxon>Variosea</taxon>
        <taxon>Cavosteliida</taxon>
        <taxon>Cavosteliaceae</taxon>
        <taxon>Planoprotostelium</taxon>
    </lineage>
</organism>
<dbReference type="GO" id="GO:0006400">
    <property type="term" value="P:tRNA modification"/>
    <property type="evidence" value="ECO:0007669"/>
    <property type="project" value="InterPro"/>
</dbReference>
<dbReference type="PANTHER" id="PTHR13452">
    <property type="entry name" value="THUMP DOMAIN CONTAINING PROTEIN 1-RELATED"/>
    <property type="match status" value="1"/>
</dbReference>
<dbReference type="GO" id="GO:0003723">
    <property type="term" value="F:RNA binding"/>
    <property type="evidence" value="ECO:0007669"/>
    <property type="project" value="UniProtKB-UniRule"/>
</dbReference>
<dbReference type="CDD" id="cd11717">
    <property type="entry name" value="THUMP_THUMPD1_like"/>
    <property type="match status" value="1"/>
</dbReference>
<dbReference type="FunFam" id="3.30.2300.10:FF:000001">
    <property type="entry name" value="THUMP domain-containing protein 1"/>
    <property type="match status" value="1"/>
</dbReference>
<reference evidence="4 5" key="1">
    <citation type="journal article" date="2018" name="Genome Biol. Evol.">
        <title>Multiple Roots of Fruiting Body Formation in Amoebozoa.</title>
        <authorList>
            <person name="Hillmann F."/>
            <person name="Forbes G."/>
            <person name="Novohradska S."/>
            <person name="Ferling I."/>
            <person name="Riege K."/>
            <person name="Groth M."/>
            <person name="Westermann M."/>
            <person name="Marz M."/>
            <person name="Spaller T."/>
            <person name="Winckler T."/>
            <person name="Schaap P."/>
            <person name="Glockner G."/>
        </authorList>
    </citation>
    <scope>NUCLEOTIDE SEQUENCE [LARGE SCALE GENOMIC DNA]</scope>
    <source>
        <strain evidence="4 5">Jena</strain>
    </source>
</reference>
<feature type="region of interest" description="Disordered" evidence="2">
    <location>
        <begin position="1"/>
        <end position="36"/>
    </location>
</feature>
<dbReference type="AlphaFoldDB" id="A0A2P6NI62"/>
<dbReference type="EMBL" id="MDYQ01000078">
    <property type="protein sequence ID" value="PRP83648.1"/>
    <property type="molecule type" value="Genomic_DNA"/>
</dbReference>
<dbReference type="OrthoDB" id="367221at2759"/>
<name>A0A2P6NI62_9EUKA</name>
<evidence type="ECO:0000313" key="5">
    <source>
        <dbReference type="Proteomes" id="UP000241769"/>
    </source>
</evidence>
<evidence type="ECO:0000256" key="1">
    <source>
        <dbReference type="PROSITE-ProRule" id="PRU00529"/>
    </source>
</evidence>
<dbReference type="InParanoid" id="A0A2P6NI62"/>
<dbReference type="Pfam" id="PF02926">
    <property type="entry name" value="THUMP"/>
    <property type="match status" value="1"/>
</dbReference>
<dbReference type="PROSITE" id="PS51165">
    <property type="entry name" value="THUMP"/>
    <property type="match status" value="1"/>
</dbReference>
<dbReference type="Gene3D" id="3.30.2300.10">
    <property type="entry name" value="THUMP superfamily"/>
    <property type="match status" value="1"/>
</dbReference>
<proteinExistence type="predicted"/>
<evidence type="ECO:0000313" key="4">
    <source>
        <dbReference type="EMBL" id="PRP83648.1"/>
    </source>
</evidence>
<comment type="caution">
    <text evidence="4">The sequence shown here is derived from an EMBL/GenBank/DDBJ whole genome shotgun (WGS) entry which is preliminary data.</text>
</comment>
<keyword evidence="5" id="KW-1185">Reference proteome</keyword>
<accession>A0A2P6NI62</accession>
<dbReference type="STRING" id="1890364.A0A2P6NI62"/>
<evidence type="ECO:0000259" key="3">
    <source>
        <dbReference type="PROSITE" id="PS51165"/>
    </source>
</evidence>
<gene>
    <name evidence="4" type="ORF">PROFUN_03803</name>
</gene>
<feature type="domain" description="THUMP" evidence="3">
    <location>
        <begin position="147"/>
        <end position="255"/>
    </location>
</feature>
<dbReference type="SMART" id="SM00981">
    <property type="entry name" value="THUMP"/>
    <property type="match status" value="1"/>
</dbReference>
<feature type="compositionally biased region" description="Basic and acidic residues" evidence="2">
    <location>
        <begin position="77"/>
        <end position="104"/>
    </location>
</feature>
<keyword evidence="1" id="KW-0694">RNA-binding</keyword>
<feature type="region of interest" description="Disordered" evidence="2">
    <location>
        <begin position="64"/>
        <end position="106"/>
    </location>
</feature>
<feature type="compositionally biased region" description="Basic and acidic residues" evidence="2">
    <location>
        <begin position="1"/>
        <end position="26"/>
    </location>
</feature>
<sequence length="282" mass="32239">MSKRDTETELKTDVPAKKQKSEEKKPGVPNRGRFAGAKKHALMFKASYRLRGIMLATDQNREDRAYGSSWYPETTEETERARIRDEERAKKRAAKGEESEEKQISKPKQVKRFTVYDCGIKGNIFLELLPEAPFEPEEFVKRLLSMDELSKYEKKLQNTHRLIPIQAVACAEMKDILECAKDLIEKHLGPHANAEPKKTFGIMINLHNNKTMKRTEIINQVAELVGTRLAVNLKSPDFSIIIEIVKDAAAMSIVTEFFQYHKFNVHSMAKNTGGKQEEGTKE</sequence>
<dbReference type="InterPro" id="IPR040183">
    <property type="entry name" value="THUMPD1-like"/>
</dbReference>
<dbReference type="Proteomes" id="UP000241769">
    <property type="component" value="Unassembled WGS sequence"/>
</dbReference>
<dbReference type="SUPFAM" id="SSF143437">
    <property type="entry name" value="THUMP domain-like"/>
    <property type="match status" value="1"/>
</dbReference>
<dbReference type="PANTHER" id="PTHR13452:SF10">
    <property type="entry name" value="THUMP DOMAIN-CONTAINING PROTEIN 1"/>
    <property type="match status" value="1"/>
</dbReference>
<evidence type="ECO:0000256" key="2">
    <source>
        <dbReference type="SAM" id="MobiDB-lite"/>
    </source>
</evidence>
<dbReference type="InterPro" id="IPR004114">
    <property type="entry name" value="THUMP_dom"/>
</dbReference>
<protein>
    <recommendedName>
        <fullName evidence="3">THUMP domain-containing protein</fullName>
    </recommendedName>
</protein>